<keyword evidence="3" id="KW-1185">Reference proteome</keyword>
<dbReference type="Gene3D" id="3.20.20.80">
    <property type="entry name" value="Glycosidases"/>
    <property type="match status" value="1"/>
</dbReference>
<name>A0ABS1NVV4_9ACTN</name>
<dbReference type="Proteomes" id="UP000621386">
    <property type="component" value="Unassembled WGS sequence"/>
</dbReference>
<dbReference type="InterPro" id="IPR017853">
    <property type="entry name" value="GH"/>
</dbReference>
<gene>
    <name evidence="2" type="ORF">JK361_06135</name>
</gene>
<dbReference type="EMBL" id="JAERRH010000002">
    <property type="protein sequence ID" value="MBL1104188.1"/>
    <property type="molecule type" value="Genomic_DNA"/>
</dbReference>
<feature type="compositionally biased region" description="Low complexity" evidence="1">
    <location>
        <begin position="32"/>
        <end position="55"/>
    </location>
</feature>
<evidence type="ECO:0000256" key="1">
    <source>
        <dbReference type="SAM" id="MobiDB-lite"/>
    </source>
</evidence>
<evidence type="ECO:0000313" key="3">
    <source>
        <dbReference type="Proteomes" id="UP000621386"/>
    </source>
</evidence>
<comment type="caution">
    <text evidence="2">The sequence shown here is derived from an EMBL/GenBank/DDBJ whole genome shotgun (WGS) entry which is preliminary data.</text>
</comment>
<protein>
    <submittedName>
        <fullName evidence="2">Abortive phage infection protein</fullName>
    </submittedName>
</protein>
<dbReference type="SUPFAM" id="SSF51445">
    <property type="entry name" value="(Trans)glycosidases"/>
    <property type="match status" value="1"/>
</dbReference>
<feature type="compositionally biased region" description="Gly residues" evidence="1">
    <location>
        <begin position="56"/>
        <end position="65"/>
    </location>
</feature>
<feature type="region of interest" description="Disordered" evidence="1">
    <location>
        <begin position="32"/>
        <end position="65"/>
    </location>
</feature>
<organism evidence="2 3">
    <name type="scientific">Streptomyces musisoli</name>
    <dbReference type="NCBI Taxonomy" id="2802280"/>
    <lineage>
        <taxon>Bacteria</taxon>
        <taxon>Bacillati</taxon>
        <taxon>Actinomycetota</taxon>
        <taxon>Actinomycetes</taxon>
        <taxon>Kitasatosporales</taxon>
        <taxon>Streptomycetaceae</taxon>
        <taxon>Streptomyces</taxon>
    </lineage>
</organism>
<dbReference type="InterPro" id="IPR006311">
    <property type="entry name" value="TAT_signal"/>
</dbReference>
<reference evidence="2 3" key="1">
    <citation type="submission" date="2021-01" db="EMBL/GenBank/DDBJ databases">
        <title>WGS of actinomycetes isolated from Thailand.</title>
        <authorList>
            <person name="Thawai C."/>
        </authorList>
    </citation>
    <scope>NUCLEOTIDE SEQUENCE [LARGE SCALE GENOMIC DNA]</scope>
    <source>
        <strain evidence="2 3">CH5-8</strain>
    </source>
</reference>
<dbReference type="PROSITE" id="PS51318">
    <property type="entry name" value="TAT"/>
    <property type="match status" value="1"/>
</dbReference>
<proteinExistence type="predicted"/>
<dbReference type="RefSeq" id="WP_201814621.1">
    <property type="nucleotide sequence ID" value="NZ_JAERRH010000002.1"/>
</dbReference>
<sequence>MQKTKGIERAQFLTGLAAAGLAATVLPAGRADAAQGGSGQGSAARSGSGQATAARGGSGQGTVAGGGFERARVVRGGPRHHGVVYTVGEGETLGTAFSAARMRKDVRAIRDELHADTVDVTGDGVDRLTATAAEAVEQGLRVWLQPTLGDAPERDILEHIAETGRFAERLRRHGAAVDFSVGCEFWLFVPGIVPGDTVLERIRNLLDGKVDHDAMQRRLDRFTAKAAAVGRSVYRGRLAYAASQDDRVDWRLFDIVGINYYSYFTDRADYVRELSRYLRWGKPLAITEFGTCTYVGAPQAGGMGWDVVDHDKKPEEIKGDLVRSERTQAAYLTQLLDAFSSVDLYAAMAFEFVTADAPHRPDDPRHDLDMASHSLTKTIKDRPDDPASGWHWEPKEAFHALARRYRVARTGHERTR</sequence>
<accession>A0ABS1NVV4</accession>
<evidence type="ECO:0000313" key="2">
    <source>
        <dbReference type="EMBL" id="MBL1104188.1"/>
    </source>
</evidence>